<reference evidence="1 2" key="1">
    <citation type="submission" date="2023-01" db="EMBL/GenBank/DDBJ databases">
        <title>Analysis of 21 Apiospora genomes using comparative genomics revels a genus with tremendous synthesis potential of carbohydrate active enzymes and secondary metabolites.</title>
        <authorList>
            <person name="Sorensen T."/>
        </authorList>
    </citation>
    <scope>NUCLEOTIDE SEQUENCE [LARGE SCALE GENOMIC DNA]</scope>
    <source>
        <strain evidence="1 2">CBS 83171</strain>
    </source>
</reference>
<organism evidence="1 2">
    <name type="scientific">Apiospora saccharicola</name>
    <dbReference type="NCBI Taxonomy" id="335842"/>
    <lineage>
        <taxon>Eukaryota</taxon>
        <taxon>Fungi</taxon>
        <taxon>Dikarya</taxon>
        <taxon>Ascomycota</taxon>
        <taxon>Pezizomycotina</taxon>
        <taxon>Sordariomycetes</taxon>
        <taxon>Xylariomycetidae</taxon>
        <taxon>Amphisphaeriales</taxon>
        <taxon>Apiosporaceae</taxon>
        <taxon>Apiospora</taxon>
    </lineage>
</organism>
<comment type="caution">
    <text evidence="1">The sequence shown here is derived from an EMBL/GenBank/DDBJ whole genome shotgun (WGS) entry which is preliminary data.</text>
</comment>
<protein>
    <submittedName>
        <fullName evidence="1">Uncharacterized protein</fullName>
    </submittedName>
</protein>
<accession>A0ABR1USD7</accession>
<keyword evidence="2" id="KW-1185">Reference proteome</keyword>
<sequence>MRVQLCKIDALPFEVFMHLIIRHAIVADLGALTNRKAMDVSGQDLEERGAPAAWPAKSKKHIPRLCQPVEVAKDLDASGTAPGDPSSD</sequence>
<proteinExistence type="predicted"/>
<evidence type="ECO:0000313" key="1">
    <source>
        <dbReference type="EMBL" id="KAK8060981.1"/>
    </source>
</evidence>
<dbReference type="EMBL" id="JAQQWM010000006">
    <property type="protein sequence ID" value="KAK8060981.1"/>
    <property type="molecule type" value="Genomic_DNA"/>
</dbReference>
<name>A0ABR1USD7_9PEZI</name>
<gene>
    <name evidence="1" type="ORF">PG996_010911</name>
</gene>
<dbReference type="Proteomes" id="UP001446871">
    <property type="component" value="Unassembled WGS sequence"/>
</dbReference>
<evidence type="ECO:0000313" key="2">
    <source>
        <dbReference type="Proteomes" id="UP001446871"/>
    </source>
</evidence>